<sequence length="62" mass="7073">VFEFVEGIKAQGYSILMVEQNVRKALELADHAYLIESGRLQFHGGKEDFVQNPYIKKAYLGI</sequence>
<comment type="caution">
    <text evidence="4">The sequence shown here is derived from an EMBL/GenBank/DDBJ whole genome shotgun (WGS) entry which is preliminary data.</text>
</comment>
<evidence type="ECO:0000313" key="4">
    <source>
        <dbReference type="EMBL" id="GAI39926.1"/>
    </source>
</evidence>
<keyword evidence="3" id="KW-0029">Amino-acid transport</keyword>
<dbReference type="Gene3D" id="3.40.50.300">
    <property type="entry name" value="P-loop containing nucleotide triphosphate hydrolases"/>
    <property type="match status" value="1"/>
</dbReference>
<dbReference type="SUPFAM" id="SSF52540">
    <property type="entry name" value="P-loop containing nucleoside triphosphate hydrolases"/>
    <property type="match status" value="1"/>
</dbReference>
<reference evidence="4" key="1">
    <citation type="journal article" date="2014" name="Front. Microbiol.">
        <title>High frequency of phylogenetically diverse reductive dehalogenase-homologous genes in deep subseafloor sedimentary metagenomes.</title>
        <authorList>
            <person name="Kawai M."/>
            <person name="Futagami T."/>
            <person name="Toyoda A."/>
            <person name="Takaki Y."/>
            <person name="Nishi S."/>
            <person name="Hori S."/>
            <person name="Arai W."/>
            <person name="Tsubouchi T."/>
            <person name="Morono Y."/>
            <person name="Uchiyama I."/>
            <person name="Ito T."/>
            <person name="Fujiyama A."/>
            <person name="Inagaki F."/>
            <person name="Takami H."/>
        </authorList>
    </citation>
    <scope>NUCLEOTIDE SEQUENCE</scope>
    <source>
        <strain evidence="4">Expedition CK06-06</strain>
    </source>
</reference>
<accession>X1PBT9</accession>
<dbReference type="PANTHER" id="PTHR43820:SF4">
    <property type="entry name" value="HIGH-AFFINITY BRANCHED-CHAIN AMINO ACID TRANSPORT ATP-BINDING PROTEIN LIVF"/>
    <property type="match status" value="1"/>
</dbReference>
<evidence type="ECO:0000256" key="1">
    <source>
        <dbReference type="ARBA" id="ARBA00005417"/>
    </source>
</evidence>
<feature type="non-terminal residue" evidence="4">
    <location>
        <position position="1"/>
    </location>
</feature>
<evidence type="ECO:0008006" key="5">
    <source>
        <dbReference type="Google" id="ProtNLM"/>
    </source>
</evidence>
<evidence type="ECO:0000256" key="2">
    <source>
        <dbReference type="ARBA" id="ARBA00022448"/>
    </source>
</evidence>
<dbReference type="InterPro" id="IPR052156">
    <property type="entry name" value="BCAA_Transport_ATP-bd_LivF"/>
</dbReference>
<organism evidence="4">
    <name type="scientific">marine sediment metagenome</name>
    <dbReference type="NCBI Taxonomy" id="412755"/>
    <lineage>
        <taxon>unclassified sequences</taxon>
        <taxon>metagenomes</taxon>
        <taxon>ecological metagenomes</taxon>
    </lineage>
</organism>
<dbReference type="PANTHER" id="PTHR43820">
    <property type="entry name" value="HIGH-AFFINITY BRANCHED-CHAIN AMINO ACID TRANSPORT ATP-BINDING PROTEIN LIVF"/>
    <property type="match status" value="1"/>
</dbReference>
<name>X1PBT9_9ZZZZ</name>
<dbReference type="EMBL" id="BARV01031639">
    <property type="protein sequence ID" value="GAI39926.1"/>
    <property type="molecule type" value="Genomic_DNA"/>
</dbReference>
<dbReference type="GO" id="GO:0015658">
    <property type="term" value="F:branched-chain amino acid transmembrane transporter activity"/>
    <property type="evidence" value="ECO:0007669"/>
    <property type="project" value="TreeGrafter"/>
</dbReference>
<evidence type="ECO:0000256" key="3">
    <source>
        <dbReference type="ARBA" id="ARBA00022970"/>
    </source>
</evidence>
<dbReference type="GO" id="GO:0015807">
    <property type="term" value="P:L-amino acid transport"/>
    <property type="evidence" value="ECO:0007669"/>
    <property type="project" value="TreeGrafter"/>
</dbReference>
<proteinExistence type="inferred from homology"/>
<protein>
    <recommendedName>
        <fullName evidence="5">Branched-chain amino acid ATP-binding cassette transporter C-terminal domain-containing protein</fullName>
    </recommendedName>
</protein>
<dbReference type="AlphaFoldDB" id="X1PBT9"/>
<comment type="similarity">
    <text evidence="1">Belongs to the ABC transporter superfamily.</text>
</comment>
<gene>
    <name evidence="4" type="ORF">S06H3_50032</name>
</gene>
<dbReference type="InterPro" id="IPR027417">
    <property type="entry name" value="P-loop_NTPase"/>
</dbReference>
<keyword evidence="2" id="KW-0813">Transport</keyword>